<gene>
    <name evidence="5" type="ORF">NQ318_022287</name>
</gene>
<dbReference type="PROSITE" id="PS50137">
    <property type="entry name" value="DS_RBD"/>
    <property type="match status" value="2"/>
</dbReference>
<dbReference type="GO" id="GO:0003725">
    <property type="term" value="F:double-stranded RNA binding"/>
    <property type="evidence" value="ECO:0007669"/>
    <property type="project" value="TreeGrafter"/>
</dbReference>
<proteinExistence type="predicted"/>
<evidence type="ECO:0000256" key="1">
    <source>
        <dbReference type="ARBA" id="ARBA00022884"/>
    </source>
</evidence>
<dbReference type="GO" id="GO:0070578">
    <property type="term" value="C:RISC-loading complex"/>
    <property type="evidence" value="ECO:0007669"/>
    <property type="project" value="TreeGrafter"/>
</dbReference>
<accession>A0AAV8Z714</accession>
<dbReference type="Gene3D" id="3.30.160.20">
    <property type="match status" value="2"/>
</dbReference>
<comment type="caution">
    <text evidence="5">The sequence shown here is derived from an EMBL/GenBank/DDBJ whole genome shotgun (WGS) entry which is preliminary data.</text>
</comment>
<feature type="compositionally biased region" description="Basic and acidic residues" evidence="3">
    <location>
        <begin position="192"/>
        <end position="205"/>
    </location>
</feature>
<dbReference type="AlphaFoldDB" id="A0AAV8Z714"/>
<dbReference type="Pfam" id="PF00035">
    <property type="entry name" value="dsrm"/>
    <property type="match status" value="2"/>
</dbReference>
<evidence type="ECO:0000256" key="3">
    <source>
        <dbReference type="SAM" id="MobiDB-lite"/>
    </source>
</evidence>
<sequence length="286" mass="32092">MRSRGANPPNAGLEKPTEEMDTTTDETPKKRFFWGKGGNKITKKEKIRRRNIRLSKMLQPKNAVMILNELVKNSSYTVEELPFKLESNQFRATVMVEGVEHVGLGRSKIQAKNSAAENALKQLIKSNKLSEMKKDDEGNEKMDVSEDGTQPPLPWQHVASFALFKLFCSWGEDPNCIKNVKDAQITSAATGERQHENRPAKKIPENPETMNPLMLLNQMLPHAKFEEIGKSGNPPNVTYSFRCNVDGQSFIGTGPNKKMAKKQAAFGACHKLLNVAYPTDVYVPIY</sequence>
<evidence type="ECO:0000313" key="6">
    <source>
        <dbReference type="Proteomes" id="UP001162162"/>
    </source>
</evidence>
<evidence type="ECO:0000256" key="2">
    <source>
        <dbReference type="PROSITE-ProRule" id="PRU00266"/>
    </source>
</evidence>
<dbReference type="PANTHER" id="PTHR46205">
    <property type="entry name" value="LOQUACIOUS, ISOFORM B"/>
    <property type="match status" value="1"/>
</dbReference>
<reference evidence="5" key="1">
    <citation type="journal article" date="2023" name="Insect Mol. Biol.">
        <title>Genome sequencing provides insights into the evolution of gene families encoding plant cell wall-degrading enzymes in longhorned beetles.</title>
        <authorList>
            <person name="Shin N.R."/>
            <person name="Okamura Y."/>
            <person name="Kirsch R."/>
            <person name="Pauchet Y."/>
        </authorList>
    </citation>
    <scope>NUCLEOTIDE SEQUENCE</scope>
    <source>
        <strain evidence="5">AMC_N1</strain>
    </source>
</reference>
<dbReference type="InterPro" id="IPR051247">
    <property type="entry name" value="RLC_Component"/>
</dbReference>
<evidence type="ECO:0000313" key="5">
    <source>
        <dbReference type="EMBL" id="KAJ8959032.1"/>
    </source>
</evidence>
<feature type="domain" description="DRBM" evidence="4">
    <location>
        <begin position="208"/>
        <end position="274"/>
    </location>
</feature>
<protein>
    <recommendedName>
        <fullName evidence="4">DRBM domain-containing protein</fullName>
    </recommendedName>
</protein>
<dbReference type="GO" id="GO:0070920">
    <property type="term" value="P:regulation of regulatory ncRNA processing"/>
    <property type="evidence" value="ECO:0007669"/>
    <property type="project" value="TreeGrafter"/>
</dbReference>
<dbReference type="GO" id="GO:0035197">
    <property type="term" value="F:siRNA binding"/>
    <property type="evidence" value="ECO:0007669"/>
    <property type="project" value="TreeGrafter"/>
</dbReference>
<dbReference type="Proteomes" id="UP001162162">
    <property type="component" value="Unassembled WGS sequence"/>
</dbReference>
<evidence type="ECO:0000259" key="4">
    <source>
        <dbReference type="PROSITE" id="PS50137"/>
    </source>
</evidence>
<feature type="compositionally biased region" description="Basic and acidic residues" evidence="3">
    <location>
        <begin position="129"/>
        <end position="144"/>
    </location>
</feature>
<dbReference type="SUPFAM" id="SSF54768">
    <property type="entry name" value="dsRNA-binding domain-like"/>
    <property type="match status" value="2"/>
</dbReference>
<dbReference type="SMART" id="SM00358">
    <property type="entry name" value="DSRM"/>
    <property type="match status" value="2"/>
</dbReference>
<feature type="domain" description="DRBM" evidence="4">
    <location>
        <begin position="62"/>
        <end position="125"/>
    </location>
</feature>
<feature type="region of interest" description="Disordered" evidence="3">
    <location>
        <begin position="129"/>
        <end position="151"/>
    </location>
</feature>
<dbReference type="InterPro" id="IPR014720">
    <property type="entry name" value="dsRBD_dom"/>
</dbReference>
<dbReference type="EMBL" id="JAPWTK010000014">
    <property type="protein sequence ID" value="KAJ8959032.1"/>
    <property type="molecule type" value="Genomic_DNA"/>
</dbReference>
<keyword evidence="1 2" id="KW-0694">RNA-binding</keyword>
<feature type="region of interest" description="Disordered" evidence="3">
    <location>
        <begin position="189"/>
        <end position="208"/>
    </location>
</feature>
<organism evidence="5 6">
    <name type="scientific">Aromia moschata</name>
    <dbReference type="NCBI Taxonomy" id="1265417"/>
    <lineage>
        <taxon>Eukaryota</taxon>
        <taxon>Metazoa</taxon>
        <taxon>Ecdysozoa</taxon>
        <taxon>Arthropoda</taxon>
        <taxon>Hexapoda</taxon>
        <taxon>Insecta</taxon>
        <taxon>Pterygota</taxon>
        <taxon>Neoptera</taxon>
        <taxon>Endopterygota</taxon>
        <taxon>Coleoptera</taxon>
        <taxon>Polyphaga</taxon>
        <taxon>Cucujiformia</taxon>
        <taxon>Chrysomeloidea</taxon>
        <taxon>Cerambycidae</taxon>
        <taxon>Cerambycinae</taxon>
        <taxon>Callichromatini</taxon>
        <taxon>Aromia</taxon>
    </lineage>
</organism>
<dbReference type="GO" id="GO:0005737">
    <property type="term" value="C:cytoplasm"/>
    <property type="evidence" value="ECO:0007669"/>
    <property type="project" value="TreeGrafter"/>
</dbReference>
<dbReference type="PANTHER" id="PTHR46205:SF3">
    <property type="entry name" value="LOQUACIOUS, ISOFORM B"/>
    <property type="match status" value="1"/>
</dbReference>
<dbReference type="GO" id="GO:0030422">
    <property type="term" value="P:siRNA processing"/>
    <property type="evidence" value="ECO:0007669"/>
    <property type="project" value="TreeGrafter"/>
</dbReference>
<dbReference type="GO" id="GO:0016442">
    <property type="term" value="C:RISC complex"/>
    <property type="evidence" value="ECO:0007669"/>
    <property type="project" value="TreeGrafter"/>
</dbReference>
<name>A0AAV8Z714_9CUCU</name>
<keyword evidence="6" id="KW-1185">Reference proteome</keyword>
<feature type="region of interest" description="Disordered" evidence="3">
    <location>
        <begin position="1"/>
        <end position="35"/>
    </location>
</feature>
<dbReference type="GO" id="GO:0005634">
    <property type="term" value="C:nucleus"/>
    <property type="evidence" value="ECO:0007669"/>
    <property type="project" value="TreeGrafter"/>
</dbReference>